<sequence length="446" mass="49657">MQRIGRDKSTAIRKRFPLFAVGLCISILLVVGIRELHTGKPLNTASTSGPELPTHSSDRSTRVELNDANPTLVLGDIKASDAQSLASLLGPCNDFKETAFALLVPTGGFEAAGSVTSTQAEDFERGAGIHEGGGWTVCDHVSLYGTNTFPYFLTRLLAFEIPASTILEFGCGLGLTADYISRFSPHGARVICIEPYPMLSEVINRRPWPQRPVQLTMDLFEPAAVSCRRHLTHVANFDLVYSFEVAEHLPLDVQDELADFLVQSTKKLLFFSSAQLGQKGQGHIGLRPVFPVDGKSESEHMISWKEMFESRGLIFMPHLRQVARFAAHPIRSYDIHRNLLVFRRADVAADLDEQYKAHTTKLPDFYGGGKKGLYQERFHPNNTVREAFKRGVAAGLWPELDYLIHAGSCSKRSNKSEIHTTIATHRNKSFEARSFKTQRFISPNKS</sequence>
<dbReference type="AlphaFoldDB" id="A0AAE0F2V0"/>
<accession>A0AAE0F2V0</accession>
<dbReference type="Pfam" id="PF13489">
    <property type="entry name" value="Methyltransf_23"/>
    <property type="match status" value="1"/>
</dbReference>
<feature type="region of interest" description="Disordered" evidence="1">
    <location>
        <begin position="40"/>
        <end position="63"/>
    </location>
</feature>
<dbReference type="Gene3D" id="3.40.50.150">
    <property type="entry name" value="Vaccinia Virus protein VP39"/>
    <property type="match status" value="1"/>
</dbReference>
<name>A0AAE0F2V0_9CHLO</name>
<keyword evidence="2" id="KW-0812">Transmembrane</keyword>
<gene>
    <name evidence="3" type="ORF">CYMTET_41231</name>
</gene>
<evidence type="ECO:0000313" key="4">
    <source>
        <dbReference type="Proteomes" id="UP001190700"/>
    </source>
</evidence>
<protein>
    <submittedName>
        <fullName evidence="3">Uncharacterized protein</fullName>
    </submittedName>
</protein>
<dbReference type="SUPFAM" id="SSF53335">
    <property type="entry name" value="S-adenosyl-L-methionine-dependent methyltransferases"/>
    <property type="match status" value="1"/>
</dbReference>
<evidence type="ECO:0000256" key="2">
    <source>
        <dbReference type="SAM" id="Phobius"/>
    </source>
</evidence>
<dbReference type="CDD" id="cd02440">
    <property type="entry name" value="AdoMet_MTases"/>
    <property type="match status" value="1"/>
</dbReference>
<dbReference type="InterPro" id="IPR029063">
    <property type="entry name" value="SAM-dependent_MTases_sf"/>
</dbReference>
<evidence type="ECO:0000256" key="1">
    <source>
        <dbReference type="SAM" id="MobiDB-lite"/>
    </source>
</evidence>
<reference evidence="3 4" key="1">
    <citation type="journal article" date="2015" name="Genome Biol. Evol.">
        <title>Comparative Genomics of a Bacterivorous Green Alga Reveals Evolutionary Causalities and Consequences of Phago-Mixotrophic Mode of Nutrition.</title>
        <authorList>
            <person name="Burns J.A."/>
            <person name="Paasch A."/>
            <person name="Narechania A."/>
            <person name="Kim E."/>
        </authorList>
    </citation>
    <scope>NUCLEOTIDE SEQUENCE [LARGE SCALE GENOMIC DNA]</scope>
    <source>
        <strain evidence="3 4">PLY_AMNH</strain>
    </source>
</reference>
<organism evidence="3 4">
    <name type="scientific">Cymbomonas tetramitiformis</name>
    <dbReference type="NCBI Taxonomy" id="36881"/>
    <lineage>
        <taxon>Eukaryota</taxon>
        <taxon>Viridiplantae</taxon>
        <taxon>Chlorophyta</taxon>
        <taxon>Pyramimonadophyceae</taxon>
        <taxon>Pyramimonadales</taxon>
        <taxon>Pyramimonadaceae</taxon>
        <taxon>Cymbomonas</taxon>
    </lineage>
</organism>
<dbReference type="Proteomes" id="UP001190700">
    <property type="component" value="Unassembled WGS sequence"/>
</dbReference>
<comment type="caution">
    <text evidence="3">The sequence shown here is derived from an EMBL/GenBank/DDBJ whole genome shotgun (WGS) entry which is preliminary data.</text>
</comment>
<keyword evidence="4" id="KW-1185">Reference proteome</keyword>
<feature type="transmembrane region" description="Helical" evidence="2">
    <location>
        <begin position="16"/>
        <end position="33"/>
    </location>
</feature>
<evidence type="ECO:0000313" key="3">
    <source>
        <dbReference type="EMBL" id="KAK3249337.1"/>
    </source>
</evidence>
<proteinExistence type="predicted"/>
<keyword evidence="2" id="KW-0472">Membrane</keyword>
<dbReference type="EMBL" id="LGRX02027459">
    <property type="protein sequence ID" value="KAK3249337.1"/>
    <property type="molecule type" value="Genomic_DNA"/>
</dbReference>
<keyword evidence="2" id="KW-1133">Transmembrane helix</keyword>